<feature type="region of interest" description="Disordered" evidence="1">
    <location>
        <begin position="1"/>
        <end position="28"/>
    </location>
</feature>
<sequence length="242" mass="27380">MGSKNRNRKERKKKNPPANASNSSHHSIGNDKETDMTCFLCNLTDKIIASTTFHNHPICIGCQEKKQKERLSLSVNALSPLFWPSTKLGSLDHLRAYKEYELAYRYPCNCVKGELNKTHNLEDATINQLEKNIELNTMPNVIQIVNQLNKIADIAECESIHGPLPNISCAKFHRDLAQELSDTPEPGKTFLLKLTAQNNIPNLKTFRTKFGKAKENIHNEKLRESILELLVSYKLISLGVNS</sequence>
<name>A0A2N0PFV1_9GLOM</name>
<proteinExistence type="predicted"/>
<protein>
    <submittedName>
        <fullName evidence="2">Uncharacterized protein</fullName>
    </submittedName>
</protein>
<feature type="compositionally biased region" description="Basic residues" evidence="1">
    <location>
        <begin position="1"/>
        <end position="15"/>
    </location>
</feature>
<dbReference type="Proteomes" id="UP000232722">
    <property type="component" value="Unassembled WGS sequence"/>
</dbReference>
<dbReference type="EMBL" id="LLXJ01000844">
    <property type="protein sequence ID" value="PKC05704.1"/>
    <property type="molecule type" value="Genomic_DNA"/>
</dbReference>
<dbReference type="AlphaFoldDB" id="A0A2N0PFV1"/>
<evidence type="ECO:0000256" key="1">
    <source>
        <dbReference type="SAM" id="MobiDB-lite"/>
    </source>
</evidence>
<reference evidence="2 3" key="2">
    <citation type="submission" date="2017-09" db="EMBL/GenBank/DDBJ databases">
        <title>Extensive intraspecific genome diversity in a model arbuscular mycorrhizal fungus.</title>
        <authorList>
            <person name="Chen E.C."/>
            <person name="Morin E."/>
            <person name="Beaudet D."/>
            <person name="Noel J."/>
            <person name="Ndikumana S."/>
            <person name="Charron P."/>
            <person name="St-Onge C."/>
            <person name="Giorgi J."/>
            <person name="Grigoriev I.V."/>
            <person name="Roux C."/>
            <person name="Martin F.M."/>
            <person name="Corradi N."/>
        </authorList>
    </citation>
    <scope>NUCLEOTIDE SEQUENCE [LARGE SCALE GENOMIC DNA]</scope>
    <source>
        <strain evidence="2 3">A5</strain>
    </source>
</reference>
<feature type="compositionally biased region" description="Polar residues" evidence="1">
    <location>
        <begin position="18"/>
        <end position="27"/>
    </location>
</feature>
<evidence type="ECO:0000313" key="3">
    <source>
        <dbReference type="Proteomes" id="UP000232722"/>
    </source>
</evidence>
<gene>
    <name evidence="2" type="ORF">RhiirA5_420577</name>
</gene>
<comment type="caution">
    <text evidence="2">The sequence shown here is derived from an EMBL/GenBank/DDBJ whole genome shotgun (WGS) entry which is preliminary data.</text>
</comment>
<evidence type="ECO:0000313" key="2">
    <source>
        <dbReference type="EMBL" id="PKC05704.1"/>
    </source>
</evidence>
<reference evidence="2 3" key="1">
    <citation type="submission" date="2016-04" db="EMBL/GenBank/DDBJ databases">
        <title>Genome analyses suggest a sexual origin of heterokaryosis in a supposedly ancient asexual fungus.</title>
        <authorList>
            <person name="Ropars J."/>
            <person name="Sedzielewska K."/>
            <person name="Noel J."/>
            <person name="Charron P."/>
            <person name="Farinelli L."/>
            <person name="Marton T."/>
            <person name="Kruger M."/>
            <person name="Pelin A."/>
            <person name="Brachmann A."/>
            <person name="Corradi N."/>
        </authorList>
    </citation>
    <scope>NUCLEOTIDE SEQUENCE [LARGE SCALE GENOMIC DNA]</scope>
    <source>
        <strain evidence="2 3">A5</strain>
    </source>
</reference>
<accession>A0A2N0PFV1</accession>
<organism evidence="2 3">
    <name type="scientific">Rhizophagus irregularis</name>
    <dbReference type="NCBI Taxonomy" id="588596"/>
    <lineage>
        <taxon>Eukaryota</taxon>
        <taxon>Fungi</taxon>
        <taxon>Fungi incertae sedis</taxon>
        <taxon>Mucoromycota</taxon>
        <taxon>Glomeromycotina</taxon>
        <taxon>Glomeromycetes</taxon>
        <taxon>Glomerales</taxon>
        <taxon>Glomeraceae</taxon>
        <taxon>Rhizophagus</taxon>
    </lineage>
</organism>